<proteinExistence type="predicted"/>
<sequence length="255" mass="28846">MSLLPAGRDRLAEEAAYLAKSHRRVKRRPHAADIMKGESFFDAERRESRDVWGEFYKTEWQTPEGLITGAELMSALRDHLAELQEEQCCYCRQPLLKGGFARPIEHVLSRSEHPRFTLHFWNLAVSCERCNRLKGKTQSETFARSLSSYPGHVDFISQYHPRLHAFDAHIKYAAIIQNGVNIPLYAGRTVHGRNLCSQFLHAAALEMTLLSPKSKLYGDVTTIQNFIVSHDEAAIDRVQAVQIALIEAMVNAATG</sequence>
<keyword evidence="2" id="KW-1185">Reference proteome</keyword>
<organism evidence="1 2">
    <name type="scientific">Pseudomonas carnis</name>
    <dbReference type="NCBI Taxonomy" id="2487355"/>
    <lineage>
        <taxon>Bacteria</taxon>
        <taxon>Pseudomonadati</taxon>
        <taxon>Pseudomonadota</taxon>
        <taxon>Gammaproteobacteria</taxon>
        <taxon>Pseudomonadales</taxon>
        <taxon>Pseudomonadaceae</taxon>
        <taxon>Pseudomonas</taxon>
    </lineage>
</organism>
<name>A0ABT5RIX5_9PSED</name>
<protein>
    <recommendedName>
        <fullName evidence="3">TIGR02646 family protein</fullName>
    </recommendedName>
</protein>
<dbReference type="EMBL" id="JANCLL010000023">
    <property type="protein sequence ID" value="MDD1945932.1"/>
    <property type="molecule type" value="Genomic_DNA"/>
</dbReference>
<reference evidence="1" key="1">
    <citation type="submission" date="2022-07" db="EMBL/GenBank/DDBJ databases">
        <title>Draft genome of Pseudomonas carnis strain LP isolated from cheese.</title>
        <authorList>
            <person name="Wolfe B.E."/>
        </authorList>
    </citation>
    <scope>NUCLEOTIDE SEQUENCE</scope>
    <source>
        <strain evidence="1">LP</strain>
    </source>
</reference>
<comment type="caution">
    <text evidence="1">The sequence shown here is derived from an EMBL/GenBank/DDBJ whole genome shotgun (WGS) entry which is preliminary data.</text>
</comment>
<evidence type="ECO:0000313" key="2">
    <source>
        <dbReference type="Proteomes" id="UP001150614"/>
    </source>
</evidence>
<evidence type="ECO:0008006" key="3">
    <source>
        <dbReference type="Google" id="ProtNLM"/>
    </source>
</evidence>
<dbReference type="Gene3D" id="1.10.30.50">
    <property type="match status" value="1"/>
</dbReference>
<evidence type="ECO:0000313" key="1">
    <source>
        <dbReference type="EMBL" id="MDD1945932.1"/>
    </source>
</evidence>
<dbReference type="RefSeq" id="WP_046071064.1">
    <property type="nucleotide sequence ID" value="NZ_JANCLL010000023.1"/>
</dbReference>
<gene>
    <name evidence="1" type="ORF">NMG11_19105</name>
</gene>
<dbReference type="Proteomes" id="UP001150614">
    <property type="component" value="Unassembled WGS sequence"/>
</dbReference>
<accession>A0ABT5RIX5</accession>